<reference evidence="1" key="1">
    <citation type="submission" date="2020-04" db="EMBL/GenBank/DDBJ databases">
        <authorList>
            <person name="Broberg M."/>
        </authorList>
    </citation>
    <scope>NUCLEOTIDE SEQUENCE</scope>
</reference>
<dbReference type="Proteomes" id="UP000836387">
    <property type="component" value="Unassembled WGS sequence"/>
</dbReference>
<organism evidence="1 2">
    <name type="scientific">Clonostachys rosea f. rosea IK726</name>
    <dbReference type="NCBI Taxonomy" id="1349383"/>
    <lineage>
        <taxon>Eukaryota</taxon>
        <taxon>Fungi</taxon>
        <taxon>Dikarya</taxon>
        <taxon>Ascomycota</taxon>
        <taxon>Pezizomycotina</taxon>
        <taxon>Sordariomycetes</taxon>
        <taxon>Hypocreomycetidae</taxon>
        <taxon>Hypocreales</taxon>
        <taxon>Bionectriaceae</taxon>
        <taxon>Clonostachys</taxon>
    </lineage>
</organism>
<dbReference type="EMBL" id="CADEHS020000012">
    <property type="protein sequence ID" value="CAG9947811.1"/>
    <property type="molecule type" value="Genomic_DNA"/>
</dbReference>
<gene>
    <name evidence="1" type="ORF">CRV2_00012989</name>
</gene>
<proteinExistence type="predicted"/>
<sequence>MPGQFIDRPNPPALPSTLPEETLDLAAKIERKPIEEDDLKSLKDFQRAACYIAGEHCCQGFMQGYTLTGRTALFPSYESFLGIVHTMMVQYCKFSKLARQTGWRRDISSINSIETSTWARQEHNGFSHQNPSFIGAVLNIKGEASRDYLPPDANCFLSTVDHCLKSKNFVNLMIGSKQPTAAYLSADEAAEHCRRGASIWNFTSNEQDGQKPDVILAGIGVEVTFETVKAAHLLRELAPSLSVRVINVTDLMVLALESRHPHAQTHSEFVEMFTEDRPICFNYHGYAWWPILVNEQS</sequence>
<evidence type="ECO:0000313" key="2">
    <source>
        <dbReference type="Proteomes" id="UP000836387"/>
    </source>
</evidence>
<name>A0ACA9U3J3_BIOOC</name>
<protein>
    <submittedName>
        <fullName evidence="1">Uncharacterized protein</fullName>
    </submittedName>
</protein>
<comment type="caution">
    <text evidence="1">The sequence shown here is derived from an EMBL/GenBank/DDBJ whole genome shotgun (WGS) entry which is preliminary data.</text>
</comment>
<evidence type="ECO:0000313" key="1">
    <source>
        <dbReference type="EMBL" id="CAG9947811.1"/>
    </source>
</evidence>
<reference evidence="1" key="2">
    <citation type="submission" date="2021-10" db="EMBL/GenBank/DDBJ databases">
        <authorList>
            <person name="Piombo E."/>
        </authorList>
    </citation>
    <scope>NUCLEOTIDE SEQUENCE</scope>
</reference>
<accession>A0ACA9U3J3</accession>
<keyword evidence="2" id="KW-1185">Reference proteome</keyword>